<dbReference type="Proteomes" id="UP001054945">
    <property type="component" value="Unassembled WGS sequence"/>
</dbReference>
<keyword evidence="2" id="KW-1185">Reference proteome</keyword>
<protein>
    <submittedName>
        <fullName evidence="1">Uncharacterized protein</fullName>
    </submittedName>
</protein>
<reference evidence="1 2" key="1">
    <citation type="submission" date="2021-06" db="EMBL/GenBank/DDBJ databases">
        <title>Caerostris extrusa draft genome.</title>
        <authorList>
            <person name="Kono N."/>
            <person name="Arakawa K."/>
        </authorList>
    </citation>
    <scope>NUCLEOTIDE SEQUENCE [LARGE SCALE GENOMIC DNA]</scope>
</reference>
<evidence type="ECO:0000313" key="2">
    <source>
        <dbReference type="Proteomes" id="UP001054945"/>
    </source>
</evidence>
<dbReference type="AlphaFoldDB" id="A0AAV4USY1"/>
<gene>
    <name evidence="1" type="ORF">CEXT_491841</name>
</gene>
<dbReference type="EMBL" id="BPLR01013334">
    <property type="protein sequence ID" value="GIY60510.1"/>
    <property type="molecule type" value="Genomic_DNA"/>
</dbReference>
<organism evidence="1 2">
    <name type="scientific">Caerostris extrusa</name>
    <name type="common">Bark spider</name>
    <name type="synonym">Caerostris bankana</name>
    <dbReference type="NCBI Taxonomy" id="172846"/>
    <lineage>
        <taxon>Eukaryota</taxon>
        <taxon>Metazoa</taxon>
        <taxon>Ecdysozoa</taxon>
        <taxon>Arthropoda</taxon>
        <taxon>Chelicerata</taxon>
        <taxon>Arachnida</taxon>
        <taxon>Araneae</taxon>
        <taxon>Araneomorphae</taxon>
        <taxon>Entelegynae</taxon>
        <taxon>Araneoidea</taxon>
        <taxon>Araneidae</taxon>
        <taxon>Caerostris</taxon>
    </lineage>
</organism>
<sequence>MVLLSLPNYWVMKSEKAWSEACLPIRAVSDLAVLRMQGVVLYMHELSIRFSAGEDRGASDEASLECTRRWMTLLLTLRYRMLDKEIPVDN</sequence>
<name>A0AAV4USY1_CAEEX</name>
<proteinExistence type="predicted"/>
<accession>A0AAV4USY1</accession>
<comment type="caution">
    <text evidence="1">The sequence shown here is derived from an EMBL/GenBank/DDBJ whole genome shotgun (WGS) entry which is preliminary data.</text>
</comment>
<evidence type="ECO:0000313" key="1">
    <source>
        <dbReference type="EMBL" id="GIY60510.1"/>
    </source>
</evidence>